<protein>
    <submittedName>
        <fullName evidence="1">Uncharacterized protein</fullName>
    </submittedName>
</protein>
<accession>A0A0F8WWU6</accession>
<dbReference type="AlphaFoldDB" id="A0A0F8WWU6"/>
<organism evidence="1">
    <name type="scientific">marine sediment metagenome</name>
    <dbReference type="NCBI Taxonomy" id="412755"/>
    <lineage>
        <taxon>unclassified sequences</taxon>
        <taxon>metagenomes</taxon>
        <taxon>ecological metagenomes</taxon>
    </lineage>
</organism>
<comment type="caution">
    <text evidence="1">The sequence shown here is derived from an EMBL/GenBank/DDBJ whole genome shotgun (WGS) entry which is preliminary data.</text>
</comment>
<proteinExistence type="predicted"/>
<name>A0A0F8WWU6_9ZZZZ</name>
<evidence type="ECO:0000313" key="1">
    <source>
        <dbReference type="EMBL" id="KKK52870.1"/>
    </source>
</evidence>
<gene>
    <name evidence="1" type="ORF">LCGC14_3100570</name>
</gene>
<reference evidence="1" key="1">
    <citation type="journal article" date="2015" name="Nature">
        <title>Complex archaea that bridge the gap between prokaryotes and eukaryotes.</title>
        <authorList>
            <person name="Spang A."/>
            <person name="Saw J.H."/>
            <person name="Jorgensen S.L."/>
            <person name="Zaremba-Niedzwiedzka K."/>
            <person name="Martijn J."/>
            <person name="Lind A.E."/>
            <person name="van Eijk R."/>
            <person name="Schleper C."/>
            <person name="Guy L."/>
            <person name="Ettema T.J."/>
        </authorList>
    </citation>
    <scope>NUCLEOTIDE SEQUENCE</scope>
</reference>
<sequence length="98" mass="11506">FKGDVKAIKQMVKYNRQDIVILEFVFNKLMPFIKNYALNMSMFLKGARCVNPTCGSEDIQWRGWSYTRVGKYRRLVCNVCGAWGDERKAFNENKIEVK</sequence>
<feature type="non-terminal residue" evidence="1">
    <location>
        <position position="1"/>
    </location>
</feature>
<dbReference type="EMBL" id="LAZR01066797">
    <property type="protein sequence ID" value="KKK52870.1"/>
    <property type="molecule type" value="Genomic_DNA"/>
</dbReference>